<reference evidence="1 2" key="1">
    <citation type="submission" date="2019-10" db="EMBL/GenBank/DDBJ databases">
        <title>Streptomyces smaragdinus sp. nov. and Streptomyces fabii sp. nov., isolated from the gut of fungus growing-termite Macrotermes natalensis.</title>
        <authorList>
            <person name="Schwitalla J."/>
            <person name="Benndorf R."/>
            <person name="Martin K."/>
            <person name="De Beer W."/>
            <person name="Kaster A.-K."/>
            <person name="Vollmers J."/>
            <person name="Poulsen M."/>
            <person name="Beemelmanns C."/>
        </authorList>
    </citation>
    <scope>NUCLEOTIDE SEQUENCE [LARGE SCALE GENOMIC DNA]</scope>
    <source>
        <strain evidence="1 2">RB5</strain>
    </source>
</reference>
<keyword evidence="2" id="KW-1185">Reference proteome</keyword>
<dbReference type="EMBL" id="WEGJ01000002">
    <property type="protein sequence ID" value="MQY11094.1"/>
    <property type="molecule type" value="Genomic_DNA"/>
</dbReference>
<proteinExistence type="predicted"/>
<comment type="caution">
    <text evidence="1">The sequence shown here is derived from an EMBL/GenBank/DDBJ whole genome shotgun (WGS) entry which is preliminary data.</text>
</comment>
<dbReference type="AlphaFoldDB" id="A0A7K0CE99"/>
<gene>
    <name evidence="1" type="ORF">SRB5_12080</name>
</gene>
<accession>A0A7K0CE99</accession>
<organism evidence="1 2">
    <name type="scientific">Streptomyces smaragdinus</name>
    <dbReference type="NCBI Taxonomy" id="2585196"/>
    <lineage>
        <taxon>Bacteria</taxon>
        <taxon>Bacillati</taxon>
        <taxon>Actinomycetota</taxon>
        <taxon>Actinomycetes</taxon>
        <taxon>Kitasatosporales</taxon>
        <taxon>Streptomycetaceae</taxon>
        <taxon>Streptomyces</taxon>
    </lineage>
</organism>
<evidence type="ECO:0000313" key="1">
    <source>
        <dbReference type="EMBL" id="MQY11094.1"/>
    </source>
</evidence>
<dbReference type="OrthoDB" id="4334769at2"/>
<evidence type="ECO:0000313" key="2">
    <source>
        <dbReference type="Proteomes" id="UP000466345"/>
    </source>
</evidence>
<dbReference type="RefSeq" id="WP_153450348.1">
    <property type="nucleotide sequence ID" value="NZ_WEGJ01000002.1"/>
</dbReference>
<protein>
    <submittedName>
        <fullName evidence="1">Uncharacterized protein</fullName>
    </submittedName>
</protein>
<name>A0A7K0CE99_9ACTN</name>
<dbReference type="Proteomes" id="UP000466345">
    <property type="component" value="Unassembled WGS sequence"/>
</dbReference>
<sequence length="92" mass="9497">MRSSPPGGLGGAPAYPLYAGTSAYAVTDLNPTGAKDGAHLDTLEVLANADHMPQSGARRFPTDNPVVLRPMLGLYSATVEEAHASMKDAAES</sequence>